<dbReference type="RefSeq" id="WP_092089278.1">
    <property type="nucleotide sequence ID" value="NZ_FMZW01000050.1"/>
</dbReference>
<dbReference type="GO" id="GO:0003677">
    <property type="term" value="F:DNA binding"/>
    <property type="evidence" value="ECO:0007669"/>
    <property type="project" value="InterPro"/>
</dbReference>
<evidence type="ECO:0000313" key="2">
    <source>
        <dbReference type="EMBL" id="SDF29727.1"/>
    </source>
</evidence>
<dbReference type="InterPro" id="IPR001387">
    <property type="entry name" value="Cro/C1-type_HTH"/>
</dbReference>
<dbReference type="Gene3D" id="1.10.260.40">
    <property type="entry name" value="lambda repressor-like DNA-binding domains"/>
    <property type="match status" value="1"/>
</dbReference>
<gene>
    <name evidence="2" type="ORF">SAMN05216337_105049</name>
</gene>
<dbReference type="InterPro" id="IPR039554">
    <property type="entry name" value="HigA2-like_HTH"/>
</dbReference>
<dbReference type="Pfam" id="PF13744">
    <property type="entry name" value="HTH_37"/>
    <property type="match status" value="1"/>
</dbReference>
<dbReference type="Proteomes" id="UP000199245">
    <property type="component" value="Unassembled WGS sequence"/>
</dbReference>
<dbReference type="SUPFAM" id="SSF47413">
    <property type="entry name" value="lambda repressor-like DNA-binding domains"/>
    <property type="match status" value="1"/>
</dbReference>
<dbReference type="CDD" id="cd00093">
    <property type="entry name" value="HTH_XRE"/>
    <property type="match status" value="1"/>
</dbReference>
<dbReference type="AlphaFoldDB" id="A0A1G7JXP0"/>
<dbReference type="SMART" id="SM00530">
    <property type="entry name" value="HTH_XRE"/>
    <property type="match status" value="1"/>
</dbReference>
<proteinExistence type="predicted"/>
<dbReference type="PROSITE" id="PS50943">
    <property type="entry name" value="HTH_CROC1"/>
    <property type="match status" value="1"/>
</dbReference>
<name>A0A1G7JXP0_9BRAD</name>
<evidence type="ECO:0000259" key="1">
    <source>
        <dbReference type="PROSITE" id="PS50943"/>
    </source>
</evidence>
<evidence type="ECO:0000313" key="3">
    <source>
        <dbReference type="Proteomes" id="UP000199245"/>
    </source>
</evidence>
<reference evidence="2 3" key="1">
    <citation type="submission" date="2016-10" db="EMBL/GenBank/DDBJ databases">
        <authorList>
            <person name="de Groot N.N."/>
        </authorList>
    </citation>
    <scope>NUCLEOTIDE SEQUENCE [LARGE SCALE GENOMIC DNA]</scope>
    <source>
        <strain evidence="2 3">R5</strain>
    </source>
</reference>
<sequence>MSKARSTKGSGNVFADIGVPDAEMHLAKADLVLGIAAIIRSKGLTQSQAAKTIGIAQPDVSRLMRGNFDGFSYERLFNLLNALGENVRIVVSDAKPKTKAKLEFEFS</sequence>
<accession>A0A1G7JXP0</accession>
<organism evidence="2 3">
    <name type="scientific">Bradyrhizobium brasilense</name>
    <dbReference type="NCBI Taxonomy" id="1419277"/>
    <lineage>
        <taxon>Bacteria</taxon>
        <taxon>Pseudomonadati</taxon>
        <taxon>Pseudomonadota</taxon>
        <taxon>Alphaproteobacteria</taxon>
        <taxon>Hyphomicrobiales</taxon>
        <taxon>Nitrobacteraceae</taxon>
        <taxon>Bradyrhizobium</taxon>
    </lineage>
</organism>
<protein>
    <submittedName>
        <fullName evidence="2">Transcriptional regulator, XRE family</fullName>
    </submittedName>
</protein>
<dbReference type="EMBL" id="FMZW01000050">
    <property type="protein sequence ID" value="SDF29727.1"/>
    <property type="molecule type" value="Genomic_DNA"/>
</dbReference>
<dbReference type="InterPro" id="IPR010982">
    <property type="entry name" value="Lambda_DNA-bd_dom_sf"/>
</dbReference>
<feature type="domain" description="HTH cro/C1-type" evidence="1">
    <location>
        <begin position="35"/>
        <end position="90"/>
    </location>
</feature>